<dbReference type="AlphaFoldDB" id="A0A2J8AB83"/>
<evidence type="ECO:0000313" key="2">
    <source>
        <dbReference type="Proteomes" id="UP000236333"/>
    </source>
</evidence>
<reference evidence="1 2" key="1">
    <citation type="journal article" date="2017" name="Mol. Biol. Evol.">
        <title>The 4-celled Tetrabaena socialis nuclear genome reveals the essential components for genetic control of cell number at the origin of multicellularity in the volvocine lineage.</title>
        <authorList>
            <person name="Featherston J."/>
            <person name="Arakaki Y."/>
            <person name="Hanschen E.R."/>
            <person name="Ferris P.J."/>
            <person name="Michod R.E."/>
            <person name="Olson B.J.S.C."/>
            <person name="Nozaki H."/>
            <person name="Durand P.M."/>
        </authorList>
    </citation>
    <scope>NUCLEOTIDE SEQUENCE [LARGE SCALE GENOMIC DNA]</scope>
    <source>
        <strain evidence="1 2">NIES-571</strain>
    </source>
</reference>
<comment type="caution">
    <text evidence="1">The sequence shown here is derived from an EMBL/GenBank/DDBJ whole genome shotgun (WGS) entry which is preliminary data.</text>
</comment>
<organism evidence="1 2">
    <name type="scientific">Tetrabaena socialis</name>
    <dbReference type="NCBI Taxonomy" id="47790"/>
    <lineage>
        <taxon>Eukaryota</taxon>
        <taxon>Viridiplantae</taxon>
        <taxon>Chlorophyta</taxon>
        <taxon>core chlorophytes</taxon>
        <taxon>Chlorophyceae</taxon>
        <taxon>CS clade</taxon>
        <taxon>Chlamydomonadales</taxon>
        <taxon>Tetrabaenaceae</taxon>
        <taxon>Tetrabaena</taxon>
    </lineage>
</organism>
<dbReference type="PANTHER" id="PTHR39741:SF2">
    <property type="entry name" value="F-BOX DOMAIN-CONTAINING PROTEIN"/>
    <property type="match status" value="1"/>
</dbReference>
<evidence type="ECO:0000313" key="1">
    <source>
        <dbReference type="EMBL" id="PNH09784.1"/>
    </source>
</evidence>
<dbReference type="OrthoDB" id="63379at2759"/>
<proteinExistence type="predicted"/>
<gene>
    <name evidence="1" type="ORF">TSOC_003564</name>
</gene>
<dbReference type="InterPro" id="IPR055336">
    <property type="entry name" value="At4g00755-like"/>
</dbReference>
<dbReference type="EMBL" id="PGGS01000078">
    <property type="protein sequence ID" value="PNH09784.1"/>
    <property type="molecule type" value="Genomic_DNA"/>
</dbReference>
<dbReference type="Proteomes" id="UP000236333">
    <property type="component" value="Unassembled WGS sequence"/>
</dbReference>
<keyword evidence="2" id="KW-1185">Reference proteome</keyword>
<accession>A0A2J8AB83</accession>
<sequence>MEWHQPRDRLAIRAHIRDQLRDLLTFCDDDLEAARRAELVYLTCQRWREDVLRMEPQDLDGMLASTTDNHLQSIDNTLTNNDEFWSSTGSGDGTAGEALLYRLRQPLLALSYVTLTVYRAQYQHGDPLYPPHTVSFLTGPTPNQLYPASPLYPVRLTDAPQVEWDHVNAYGFGGAAVGAGAPRRVFALSPTAPVCRFLMVRLHGRLQQQWEAAA</sequence>
<dbReference type="PANTHER" id="PTHR39741">
    <property type="entry name" value="F-BOX DOMAIN CONTAINING PROTEIN, EXPRESSED"/>
    <property type="match status" value="1"/>
</dbReference>
<protein>
    <submittedName>
        <fullName evidence="1">F-box protein</fullName>
    </submittedName>
</protein>
<name>A0A2J8AB83_9CHLO</name>